<evidence type="ECO:0000256" key="4">
    <source>
        <dbReference type="ARBA" id="ARBA00023004"/>
    </source>
</evidence>
<keyword evidence="7" id="KW-0808">Transferase</keyword>
<keyword evidence="5" id="KW-0411">Iron-sulfur</keyword>
<reference evidence="7 8" key="1">
    <citation type="submission" date="2018-04" db="EMBL/GenBank/DDBJ databases">
        <title>Genomic Encyclopedia of Archaeal and Bacterial Type Strains, Phase II (KMG-II): from individual species to whole genera.</title>
        <authorList>
            <person name="Goeker M."/>
        </authorList>
    </citation>
    <scope>NUCLEOTIDE SEQUENCE [LARGE SCALE GENOMIC DNA]</scope>
    <source>
        <strain evidence="7 8">DSM 12244</strain>
    </source>
</reference>
<accession>A0A2T6CH64</accession>
<dbReference type="InterPro" id="IPR017941">
    <property type="entry name" value="Rieske_2Fe-2S"/>
</dbReference>
<dbReference type="InterPro" id="IPR050584">
    <property type="entry name" value="Cholesterol_7-desaturase"/>
</dbReference>
<evidence type="ECO:0000256" key="5">
    <source>
        <dbReference type="ARBA" id="ARBA00023014"/>
    </source>
</evidence>
<sequence>MLDFRESRIVPTGMCVSHVAIAKGLAAAKFGTPIKSAECRLRPRTYIRAVLQLVSASTNDITQRVFLNMFLKNAWYVAAWDHEITRELQQIMVLGEKICVFRSESGDLVALEDACPHRKLPLSKGRIKGDTVECGYHGLTFNCVGQCVWAPGASGIPSNAKVHAYPLHEKYGLVWIWMGNPALADVSDIFEIENYDSPDWGINRGAAMELDCNYLLMCDNLLDPTHVAWVHQSSFAADATKDTPLRIKKTDDGVIVHRWMMDHEPAPFYKKVVEFEGNCDRLQHYEVRYPSHALIRAVFTPAGTGGPDGPLHENTFIMDSYNFMTPTTEGQTRYYWFQLRNIRPEDEALSQMMSDDVQHAFEEDRAVLNEVQKGMANKASPHIDLPIDGGQLRFRRQLQAMINEEREVDQQMAE</sequence>
<gene>
    <name evidence="7" type="ORF">C8N31_103318</name>
</gene>
<organism evidence="7 8">
    <name type="scientific">Sulfitobacter mediterraneus</name>
    <dbReference type="NCBI Taxonomy" id="83219"/>
    <lineage>
        <taxon>Bacteria</taxon>
        <taxon>Pseudomonadati</taxon>
        <taxon>Pseudomonadota</taxon>
        <taxon>Alphaproteobacteria</taxon>
        <taxon>Rhodobacterales</taxon>
        <taxon>Roseobacteraceae</taxon>
        <taxon>Sulfitobacter</taxon>
    </lineage>
</organism>
<dbReference type="AlphaFoldDB" id="A0A2T6CH64"/>
<evidence type="ECO:0000256" key="2">
    <source>
        <dbReference type="ARBA" id="ARBA00022723"/>
    </source>
</evidence>
<dbReference type="PANTHER" id="PTHR21266:SF60">
    <property type="entry name" value="3-KETOSTEROID-9-ALPHA-MONOOXYGENASE, OXYGENASE COMPONENT"/>
    <property type="match status" value="1"/>
</dbReference>
<keyword evidence="1" id="KW-0001">2Fe-2S</keyword>
<name>A0A2T6CH64_9RHOB</name>
<dbReference type="InterPro" id="IPR036922">
    <property type="entry name" value="Rieske_2Fe-2S_sf"/>
</dbReference>
<evidence type="ECO:0000256" key="3">
    <source>
        <dbReference type="ARBA" id="ARBA00023002"/>
    </source>
</evidence>
<dbReference type="PANTHER" id="PTHR21266">
    <property type="entry name" value="IRON-SULFUR DOMAIN CONTAINING PROTEIN"/>
    <property type="match status" value="1"/>
</dbReference>
<dbReference type="Pfam" id="PF00355">
    <property type="entry name" value="Rieske"/>
    <property type="match status" value="1"/>
</dbReference>
<keyword evidence="2" id="KW-0479">Metal-binding</keyword>
<dbReference type="PROSITE" id="PS51296">
    <property type="entry name" value="RIESKE"/>
    <property type="match status" value="1"/>
</dbReference>
<dbReference type="Proteomes" id="UP000244092">
    <property type="component" value="Unassembled WGS sequence"/>
</dbReference>
<dbReference type="SUPFAM" id="SSF55961">
    <property type="entry name" value="Bet v1-like"/>
    <property type="match status" value="1"/>
</dbReference>
<keyword evidence="7" id="KW-0489">Methyltransferase</keyword>
<dbReference type="EMBL" id="QBKU01000003">
    <property type="protein sequence ID" value="PTX74835.1"/>
    <property type="molecule type" value="Genomic_DNA"/>
</dbReference>
<evidence type="ECO:0000313" key="8">
    <source>
        <dbReference type="Proteomes" id="UP000244092"/>
    </source>
</evidence>
<dbReference type="CDD" id="cd08878">
    <property type="entry name" value="RHO_alpha_C_DMO-like"/>
    <property type="match status" value="1"/>
</dbReference>
<feature type="domain" description="Rieske" evidence="6">
    <location>
        <begin position="75"/>
        <end position="176"/>
    </location>
</feature>
<protein>
    <submittedName>
        <fullName evidence="7">Vanillate O-demethylase monooxygenase subunit</fullName>
    </submittedName>
</protein>
<dbReference type="Pfam" id="PF19112">
    <property type="entry name" value="VanA_C"/>
    <property type="match status" value="1"/>
</dbReference>
<evidence type="ECO:0000313" key="7">
    <source>
        <dbReference type="EMBL" id="PTX74835.1"/>
    </source>
</evidence>
<evidence type="ECO:0000256" key="1">
    <source>
        <dbReference type="ARBA" id="ARBA00022714"/>
    </source>
</evidence>
<comment type="caution">
    <text evidence="7">The sequence shown here is derived from an EMBL/GenBank/DDBJ whole genome shotgun (WGS) entry which is preliminary data.</text>
</comment>
<dbReference type="Gene3D" id="2.102.10.10">
    <property type="entry name" value="Rieske [2Fe-2S] iron-sulphur domain"/>
    <property type="match status" value="1"/>
</dbReference>
<dbReference type="GO" id="GO:0046872">
    <property type="term" value="F:metal ion binding"/>
    <property type="evidence" value="ECO:0007669"/>
    <property type="project" value="UniProtKB-KW"/>
</dbReference>
<proteinExistence type="predicted"/>
<dbReference type="InterPro" id="IPR044043">
    <property type="entry name" value="VanA_C_cat"/>
</dbReference>
<keyword evidence="4" id="KW-0408">Iron</keyword>
<dbReference type="GO" id="GO:0008168">
    <property type="term" value="F:methyltransferase activity"/>
    <property type="evidence" value="ECO:0007669"/>
    <property type="project" value="UniProtKB-KW"/>
</dbReference>
<dbReference type="GO" id="GO:0051537">
    <property type="term" value="F:2 iron, 2 sulfur cluster binding"/>
    <property type="evidence" value="ECO:0007669"/>
    <property type="project" value="UniProtKB-KW"/>
</dbReference>
<dbReference type="Gene3D" id="3.90.380.10">
    <property type="entry name" value="Naphthalene 1,2-dioxygenase Alpha Subunit, Chain A, domain 1"/>
    <property type="match status" value="1"/>
</dbReference>
<dbReference type="GO" id="GO:0032259">
    <property type="term" value="P:methylation"/>
    <property type="evidence" value="ECO:0007669"/>
    <property type="project" value="UniProtKB-KW"/>
</dbReference>
<keyword evidence="7" id="KW-0503">Monooxygenase</keyword>
<dbReference type="GO" id="GO:0004497">
    <property type="term" value="F:monooxygenase activity"/>
    <property type="evidence" value="ECO:0007669"/>
    <property type="project" value="UniProtKB-KW"/>
</dbReference>
<dbReference type="SUPFAM" id="SSF50022">
    <property type="entry name" value="ISP domain"/>
    <property type="match status" value="1"/>
</dbReference>
<keyword evidence="3" id="KW-0560">Oxidoreductase</keyword>
<evidence type="ECO:0000259" key="6">
    <source>
        <dbReference type="PROSITE" id="PS51296"/>
    </source>
</evidence>